<accession>A0A941HZ52</accession>
<dbReference type="Gene3D" id="3.90.1310.10">
    <property type="entry name" value="Penicillin-binding protein 2a (Domain 2)"/>
    <property type="match status" value="1"/>
</dbReference>
<sequence>MNAPVRRLSLLVGALFAALLVSTTLIQYVFAADLNARGDNRRTLLATYARERGEILVGQDAVARSVPTDDEFRFQREYADGELYSHVTGFYSFYGASGGLEQAENALLSGASDKLFYRRVSDLFTGRSPQGATLETTLDPAVQQAASDGIGDNRGAAVALDPRTGAVLAMVSKPTYDPNSLAGHDLAALDETYQQLQGAENRPLVNRAIGGDLYPPGSVFKVVTAAAALSDGEYTADSVLPGGAELDLPLTDTPLPNFGNQPCSASGEVTLRQALITSCNPAFGDLGMKLGQDTLREQAAMFGFGDELSVPMRVTPSSIGADLNEPQLAQSAIGQFEDRVTPMQMAMVAAGVANDGIVMQPYLVESVIGSDLSVIESADPGELSEAVSPDVAETLTEMMVATVDEGTGRNAQIGGVQVAGKTGTAEHGEGRRAHAWFISFAPADDPQIAVAVVVEDGGESGEQTGGGAVAAPIARQMMEARLNR</sequence>
<dbReference type="GO" id="GO:0008658">
    <property type="term" value="F:penicillin binding"/>
    <property type="evidence" value="ECO:0007669"/>
    <property type="project" value="InterPro"/>
</dbReference>
<reference evidence="3" key="1">
    <citation type="submission" date="2021-04" db="EMBL/GenBank/DDBJ databases">
        <title>Phycicoccus avicenniae sp. nov., a novel endophytic actinomycetes isolated from branch of Avicennia mariana.</title>
        <authorList>
            <person name="Tuo L."/>
        </authorList>
    </citation>
    <scope>NUCLEOTIDE SEQUENCE</scope>
    <source>
        <strain evidence="3">BSK3Z-2</strain>
    </source>
</reference>
<dbReference type="Proteomes" id="UP000677016">
    <property type="component" value="Unassembled WGS sequence"/>
</dbReference>
<dbReference type="InterPro" id="IPR001460">
    <property type="entry name" value="PCN-bd_Tpept"/>
</dbReference>
<dbReference type="EMBL" id="JAGSNF010000004">
    <property type="protein sequence ID" value="MBR7742550.1"/>
    <property type="molecule type" value="Genomic_DNA"/>
</dbReference>
<dbReference type="PANTHER" id="PTHR30627">
    <property type="entry name" value="PEPTIDOGLYCAN D,D-TRANSPEPTIDASE"/>
    <property type="match status" value="1"/>
</dbReference>
<dbReference type="Gene3D" id="3.40.710.10">
    <property type="entry name" value="DD-peptidase/beta-lactamase superfamily"/>
    <property type="match status" value="1"/>
</dbReference>
<dbReference type="Pfam" id="PF00905">
    <property type="entry name" value="Transpeptidase"/>
    <property type="match status" value="1"/>
</dbReference>
<dbReference type="GO" id="GO:0005886">
    <property type="term" value="C:plasma membrane"/>
    <property type="evidence" value="ECO:0007669"/>
    <property type="project" value="TreeGrafter"/>
</dbReference>
<proteinExistence type="predicted"/>
<dbReference type="InterPro" id="IPR012338">
    <property type="entry name" value="Beta-lactam/transpept-like"/>
</dbReference>
<protein>
    <submittedName>
        <fullName evidence="3">Penicillin-binding protein 2</fullName>
    </submittedName>
</protein>
<dbReference type="Pfam" id="PF21922">
    <property type="entry name" value="PBP_dimer_2"/>
    <property type="match status" value="1"/>
</dbReference>
<evidence type="ECO:0000259" key="1">
    <source>
        <dbReference type="Pfam" id="PF00905"/>
    </source>
</evidence>
<dbReference type="RefSeq" id="WP_211601716.1">
    <property type="nucleotide sequence ID" value="NZ_JAGSNF010000004.1"/>
</dbReference>
<feature type="domain" description="Penicillin binding protein A dimerisation" evidence="2">
    <location>
        <begin position="52"/>
        <end position="133"/>
    </location>
</feature>
<dbReference type="InterPro" id="IPR050515">
    <property type="entry name" value="Beta-lactam/transpept"/>
</dbReference>
<dbReference type="GO" id="GO:0071555">
    <property type="term" value="P:cell wall organization"/>
    <property type="evidence" value="ECO:0007669"/>
    <property type="project" value="TreeGrafter"/>
</dbReference>
<comment type="caution">
    <text evidence="3">The sequence shown here is derived from an EMBL/GenBank/DDBJ whole genome shotgun (WGS) entry which is preliminary data.</text>
</comment>
<dbReference type="AlphaFoldDB" id="A0A941HZ52"/>
<dbReference type="SUPFAM" id="SSF56601">
    <property type="entry name" value="beta-lactamase/transpeptidase-like"/>
    <property type="match status" value="1"/>
</dbReference>
<dbReference type="InterPro" id="IPR054120">
    <property type="entry name" value="PBPA_dimer"/>
</dbReference>
<dbReference type="PANTHER" id="PTHR30627:SF24">
    <property type="entry name" value="PENICILLIN-BINDING PROTEIN 4B"/>
    <property type="match status" value="1"/>
</dbReference>
<organism evidence="3 4">
    <name type="scientific">Phycicoccus avicenniae</name>
    <dbReference type="NCBI Taxonomy" id="2828860"/>
    <lineage>
        <taxon>Bacteria</taxon>
        <taxon>Bacillati</taxon>
        <taxon>Actinomycetota</taxon>
        <taxon>Actinomycetes</taxon>
        <taxon>Micrococcales</taxon>
        <taxon>Intrasporangiaceae</taxon>
        <taxon>Phycicoccus</taxon>
    </lineage>
</organism>
<evidence type="ECO:0000313" key="3">
    <source>
        <dbReference type="EMBL" id="MBR7742550.1"/>
    </source>
</evidence>
<keyword evidence="4" id="KW-1185">Reference proteome</keyword>
<dbReference type="GO" id="GO:0071972">
    <property type="term" value="F:peptidoglycan L,D-transpeptidase activity"/>
    <property type="evidence" value="ECO:0007669"/>
    <property type="project" value="TreeGrafter"/>
</dbReference>
<evidence type="ECO:0000313" key="4">
    <source>
        <dbReference type="Proteomes" id="UP000677016"/>
    </source>
</evidence>
<evidence type="ECO:0000259" key="2">
    <source>
        <dbReference type="Pfam" id="PF21922"/>
    </source>
</evidence>
<feature type="domain" description="Penicillin-binding protein transpeptidase" evidence="1">
    <location>
        <begin position="155"/>
        <end position="479"/>
    </location>
</feature>
<gene>
    <name evidence="3" type="ORF">KC207_04515</name>
</gene>
<name>A0A941HZ52_9MICO</name>